<gene>
    <name evidence="2" type="ORF">ARMSODRAFT_1004375</name>
</gene>
<sequence length="162" mass="18616">MLQAQVSAVTPSTSADPGSSARNEIKKGAERTGVKTIQSRNCSRQDLWNRLLSKRFQASHIPNYSSGREYDDFDDFEVRADVFNRSEKPVDRDVSRARRPWRDYRLLHIGSCNVKDKKQVESIFGVLYGARESLQHMSSMIVERNIRSQHKEVEKKTCGVVR</sequence>
<dbReference type="AlphaFoldDB" id="A0A2H3BSR0"/>
<proteinExistence type="predicted"/>
<keyword evidence="3" id="KW-1185">Reference proteome</keyword>
<name>A0A2H3BSR0_9AGAR</name>
<dbReference type="Proteomes" id="UP000218334">
    <property type="component" value="Unassembled WGS sequence"/>
</dbReference>
<organism evidence="2 3">
    <name type="scientific">Armillaria solidipes</name>
    <dbReference type="NCBI Taxonomy" id="1076256"/>
    <lineage>
        <taxon>Eukaryota</taxon>
        <taxon>Fungi</taxon>
        <taxon>Dikarya</taxon>
        <taxon>Basidiomycota</taxon>
        <taxon>Agaricomycotina</taxon>
        <taxon>Agaricomycetes</taxon>
        <taxon>Agaricomycetidae</taxon>
        <taxon>Agaricales</taxon>
        <taxon>Marasmiineae</taxon>
        <taxon>Physalacriaceae</taxon>
        <taxon>Armillaria</taxon>
    </lineage>
</organism>
<feature type="compositionally biased region" description="Polar residues" evidence="1">
    <location>
        <begin position="1"/>
        <end position="22"/>
    </location>
</feature>
<reference evidence="3" key="1">
    <citation type="journal article" date="2017" name="Nat. Ecol. Evol.">
        <title>Genome expansion and lineage-specific genetic innovations in the forest pathogenic fungi Armillaria.</title>
        <authorList>
            <person name="Sipos G."/>
            <person name="Prasanna A.N."/>
            <person name="Walter M.C."/>
            <person name="O'Connor E."/>
            <person name="Balint B."/>
            <person name="Krizsan K."/>
            <person name="Kiss B."/>
            <person name="Hess J."/>
            <person name="Varga T."/>
            <person name="Slot J."/>
            <person name="Riley R."/>
            <person name="Boka B."/>
            <person name="Rigling D."/>
            <person name="Barry K."/>
            <person name="Lee J."/>
            <person name="Mihaltcheva S."/>
            <person name="LaButti K."/>
            <person name="Lipzen A."/>
            <person name="Waldron R."/>
            <person name="Moloney N.M."/>
            <person name="Sperisen C."/>
            <person name="Kredics L."/>
            <person name="Vagvoelgyi C."/>
            <person name="Patrignani A."/>
            <person name="Fitzpatrick D."/>
            <person name="Nagy I."/>
            <person name="Doyle S."/>
            <person name="Anderson J.B."/>
            <person name="Grigoriev I.V."/>
            <person name="Gueldener U."/>
            <person name="Muensterkoetter M."/>
            <person name="Nagy L.G."/>
        </authorList>
    </citation>
    <scope>NUCLEOTIDE SEQUENCE [LARGE SCALE GENOMIC DNA]</scope>
    <source>
        <strain evidence="3">28-4</strain>
    </source>
</reference>
<feature type="region of interest" description="Disordered" evidence="1">
    <location>
        <begin position="1"/>
        <end position="34"/>
    </location>
</feature>
<accession>A0A2H3BSR0</accession>
<evidence type="ECO:0000256" key="1">
    <source>
        <dbReference type="SAM" id="MobiDB-lite"/>
    </source>
</evidence>
<evidence type="ECO:0000313" key="3">
    <source>
        <dbReference type="Proteomes" id="UP000218334"/>
    </source>
</evidence>
<feature type="compositionally biased region" description="Basic and acidic residues" evidence="1">
    <location>
        <begin position="23"/>
        <end position="33"/>
    </location>
</feature>
<protein>
    <submittedName>
        <fullName evidence="2">Uncharacterized protein</fullName>
    </submittedName>
</protein>
<evidence type="ECO:0000313" key="2">
    <source>
        <dbReference type="EMBL" id="PBK69078.1"/>
    </source>
</evidence>
<dbReference type="EMBL" id="KZ293430">
    <property type="protein sequence ID" value="PBK69078.1"/>
    <property type="molecule type" value="Genomic_DNA"/>
</dbReference>